<keyword evidence="2" id="KW-0808">Transferase</keyword>
<dbReference type="InterPro" id="IPR001173">
    <property type="entry name" value="Glyco_trans_2-like"/>
</dbReference>
<dbReference type="CDD" id="cd00761">
    <property type="entry name" value="Glyco_tranf_GTA_type"/>
    <property type="match status" value="1"/>
</dbReference>
<dbReference type="AlphaFoldDB" id="A0A2V1ZSM6"/>
<dbReference type="Proteomes" id="UP000245655">
    <property type="component" value="Unassembled WGS sequence"/>
</dbReference>
<reference evidence="2 3" key="1">
    <citation type="submission" date="2018-05" db="EMBL/GenBank/DDBJ databases">
        <title>Genomic Encyclopedia of Type Strains, Phase IV (KMG-IV): sequencing the most valuable type-strain genomes for metagenomic binning, comparative biology and taxonomic classification.</title>
        <authorList>
            <person name="Goeker M."/>
        </authorList>
    </citation>
    <scope>NUCLEOTIDE SEQUENCE [LARGE SCALE GENOMIC DNA]</scope>
    <source>
        <strain evidence="2 3">DSM 7229</strain>
    </source>
</reference>
<keyword evidence="3" id="KW-1185">Reference proteome</keyword>
<evidence type="ECO:0000313" key="2">
    <source>
        <dbReference type="EMBL" id="PWK06886.1"/>
    </source>
</evidence>
<dbReference type="SUPFAM" id="SSF53448">
    <property type="entry name" value="Nucleotide-diphospho-sugar transferases"/>
    <property type="match status" value="1"/>
</dbReference>
<dbReference type="Pfam" id="PF00535">
    <property type="entry name" value="Glycos_transf_2"/>
    <property type="match status" value="1"/>
</dbReference>
<accession>A0A2V1ZSM6</accession>
<gene>
    <name evidence="2" type="ORF">C8D84_11616</name>
</gene>
<evidence type="ECO:0000313" key="3">
    <source>
        <dbReference type="Proteomes" id="UP000245655"/>
    </source>
</evidence>
<dbReference type="Gene3D" id="3.90.550.10">
    <property type="entry name" value="Spore Coat Polysaccharide Biosynthesis Protein SpsA, Chain A"/>
    <property type="match status" value="1"/>
</dbReference>
<dbReference type="GO" id="GO:0016758">
    <property type="term" value="F:hexosyltransferase activity"/>
    <property type="evidence" value="ECO:0007669"/>
    <property type="project" value="UniProtKB-ARBA"/>
</dbReference>
<protein>
    <submittedName>
        <fullName evidence="2">Glycosyltransferase involved in cell wall biosynthesis</fullName>
    </submittedName>
</protein>
<name>A0A2V1ZSM6_PSYIM</name>
<feature type="domain" description="Glycosyltransferase 2-like" evidence="1">
    <location>
        <begin position="14"/>
        <end position="142"/>
    </location>
</feature>
<organism evidence="2 3">
    <name type="scientific">Psychrobacter immobilis</name>
    <dbReference type="NCBI Taxonomy" id="498"/>
    <lineage>
        <taxon>Bacteria</taxon>
        <taxon>Pseudomonadati</taxon>
        <taxon>Pseudomonadota</taxon>
        <taxon>Gammaproteobacteria</taxon>
        <taxon>Moraxellales</taxon>
        <taxon>Moraxellaceae</taxon>
        <taxon>Psychrobacter</taxon>
    </lineage>
</organism>
<sequence length="252" mass="29262">MNVKEINNTDLKVSIIMSVYKARTTIEQAVASVVTQSYNNWELIIINDACPEDSCRVIRDQVINSPQIIQIENATNQGVVISRNTGIAQAKGQIIAFLDSDDYWDKYKLERQITKIEEGYDLVCSNYIRVKPNANTVEVKHKEEFSFSDMLKSNQIGNLTGMYRCDLIGKIYQKQIGHEDYLMWLEIVKLVGIGYCVQEPLAYYRVSNKSLSSNKFRAASWQWYIYRKELKLSLITSLWFFSIYVYEALKKR</sequence>
<dbReference type="EMBL" id="QGGM01000016">
    <property type="protein sequence ID" value="PWK06886.1"/>
    <property type="molecule type" value="Genomic_DNA"/>
</dbReference>
<dbReference type="RefSeq" id="WP_109592331.1">
    <property type="nucleotide sequence ID" value="NZ_CAJGZV010000001.1"/>
</dbReference>
<dbReference type="PANTHER" id="PTHR22916:SF3">
    <property type="entry name" value="UDP-GLCNAC:BETAGAL BETA-1,3-N-ACETYLGLUCOSAMINYLTRANSFERASE-LIKE PROTEIN 1"/>
    <property type="match status" value="1"/>
</dbReference>
<comment type="caution">
    <text evidence="2">The sequence shown here is derived from an EMBL/GenBank/DDBJ whole genome shotgun (WGS) entry which is preliminary data.</text>
</comment>
<evidence type="ECO:0000259" key="1">
    <source>
        <dbReference type="Pfam" id="PF00535"/>
    </source>
</evidence>
<dbReference type="PANTHER" id="PTHR22916">
    <property type="entry name" value="GLYCOSYLTRANSFERASE"/>
    <property type="match status" value="1"/>
</dbReference>
<dbReference type="GeneID" id="60256085"/>
<dbReference type="InterPro" id="IPR029044">
    <property type="entry name" value="Nucleotide-diphossugar_trans"/>
</dbReference>
<proteinExistence type="predicted"/>